<name>A0A2J6T8Z4_9HELO</name>
<keyword evidence="2" id="KW-0472">Membrane</keyword>
<dbReference type="GeneID" id="36580635"/>
<accession>A0A2J6T8Z4</accession>
<feature type="transmembrane region" description="Helical" evidence="2">
    <location>
        <begin position="38"/>
        <end position="65"/>
    </location>
</feature>
<feature type="compositionally biased region" description="Basic and acidic residues" evidence="1">
    <location>
        <begin position="117"/>
        <end position="128"/>
    </location>
</feature>
<dbReference type="InParanoid" id="A0A2J6T8Z4"/>
<dbReference type="AlphaFoldDB" id="A0A2J6T8Z4"/>
<sequence>MAVFCCCALLNADASIWKPTEARRDREAYREGSPSKKNYLCAVIGGSVGSFFAGTIIAGLLGLYVAERRLRKQSQVARSNTAAHVGAKTEWRTELQATQASVATPAPGQIGMGPPKYEMEGREVFETP</sequence>
<keyword evidence="2" id="KW-0812">Transmembrane</keyword>
<gene>
    <name evidence="3" type="ORF">K444DRAFT_405027</name>
</gene>
<reference evidence="3 4" key="1">
    <citation type="submission" date="2016-04" db="EMBL/GenBank/DDBJ databases">
        <title>A degradative enzymes factory behind the ericoid mycorrhizal symbiosis.</title>
        <authorList>
            <consortium name="DOE Joint Genome Institute"/>
            <person name="Martino E."/>
            <person name="Morin E."/>
            <person name="Grelet G."/>
            <person name="Kuo A."/>
            <person name="Kohler A."/>
            <person name="Daghino S."/>
            <person name="Barry K."/>
            <person name="Choi C."/>
            <person name="Cichocki N."/>
            <person name="Clum A."/>
            <person name="Copeland A."/>
            <person name="Hainaut M."/>
            <person name="Haridas S."/>
            <person name="Labutti K."/>
            <person name="Lindquist E."/>
            <person name="Lipzen A."/>
            <person name="Khouja H.-R."/>
            <person name="Murat C."/>
            <person name="Ohm R."/>
            <person name="Olson A."/>
            <person name="Spatafora J."/>
            <person name="Veneault-Fourrey C."/>
            <person name="Henrissat B."/>
            <person name="Grigoriev I."/>
            <person name="Martin F."/>
            <person name="Perotto S."/>
        </authorList>
    </citation>
    <scope>NUCLEOTIDE SEQUENCE [LARGE SCALE GENOMIC DNA]</scope>
    <source>
        <strain evidence="3 4">E</strain>
    </source>
</reference>
<organism evidence="3 4">
    <name type="scientific">Hyaloscypha bicolor E</name>
    <dbReference type="NCBI Taxonomy" id="1095630"/>
    <lineage>
        <taxon>Eukaryota</taxon>
        <taxon>Fungi</taxon>
        <taxon>Dikarya</taxon>
        <taxon>Ascomycota</taxon>
        <taxon>Pezizomycotina</taxon>
        <taxon>Leotiomycetes</taxon>
        <taxon>Helotiales</taxon>
        <taxon>Hyaloscyphaceae</taxon>
        <taxon>Hyaloscypha</taxon>
        <taxon>Hyaloscypha bicolor</taxon>
    </lineage>
</organism>
<evidence type="ECO:0000256" key="1">
    <source>
        <dbReference type="SAM" id="MobiDB-lite"/>
    </source>
</evidence>
<keyword evidence="2" id="KW-1133">Transmembrane helix</keyword>
<protein>
    <submittedName>
        <fullName evidence="3">Uncharacterized protein</fullName>
    </submittedName>
</protein>
<dbReference type="RefSeq" id="XP_024736404.1">
    <property type="nucleotide sequence ID" value="XM_024872555.1"/>
</dbReference>
<dbReference type="OrthoDB" id="3438986at2759"/>
<dbReference type="EMBL" id="KZ613813">
    <property type="protein sequence ID" value="PMD59500.1"/>
    <property type="molecule type" value="Genomic_DNA"/>
</dbReference>
<evidence type="ECO:0000313" key="4">
    <source>
        <dbReference type="Proteomes" id="UP000235371"/>
    </source>
</evidence>
<feature type="region of interest" description="Disordered" evidence="1">
    <location>
        <begin position="99"/>
        <end position="128"/>
    </location>
</feature>
<evidence type="ECO:0000256" key="2">
    <source>
        <dbReference type="SAM" id="Phobius"/>
    </source>
</evidence>
<keyword evidence="4" id="KW-1185">Reference proteome</keyword>
<evidence type="ECO:0000313" key="3">
    <source>
        <dbReference type="EMBL" id="PMD59500.1"/>
    </source>
</evidence>
<proteinExistence type="predicted"/>
<dbReference type="Proteomes" id="UP000235371">
    <property type="component" value="Unassembled WGS sequence"/>
</dbReference>